<evidence type="ECO:0000313" key="2">
    <source>
        <dbReference type="EnsemblPlants" id="PGSC0003DMT400086457"/>
    </source>
</evidence>
<accession>M1DBT2</accession>
<evidence type="ECO:0000313" key="3">
    <source>
        <dbReference type="Proteomes" id="UP000011115"/>
    </source>
</evidence>
<protein>
    <submittedName>
        <fullName evidence="2">Uncharacterized protein</fullName>
    </submittedName>
</protein>
<dbReference type="Proteomes" id="UP000011115">
    <property type="component" value="Unassembled WGS sequence"/>
</dbReference>
<proteinExistence type="predicted"/>
<dbReference type="PaxDb" id="4113-PGSC0003DMT400086457"/>
<sequence>MPPATASPPPEISCNFITMIKINETRTHAHRGRGRGEVPGENNGVLIGEDPESSDTTRTRHFHTGDKLYGDLLVTPSSTKFTAVFVAFTAFLQRRSVRRCRFEGII</sequence>
<dbReference type="STRING" id="4113.M1DBT2"/>
<dbReference type="EnsemblPlants" id="PGSC0003DMT400086457">
    <property type="protein sequence ID" value="PGSC0003DMT400086457"/>
    <property type="gene ID" value="PGSC0003DMG400036028"/>
</dbReference>
<dbReference type="InParanoid" id="M1DBT2"/>
<dbReference type="AlphaFoldDB" id="M1DBT2"/>
<feature type="region of interest" description="Disordered" evidence="1">
    <location>
        <begin position="28"/>
        <end position="61"/>
    </location>
</feature>
<dbReference type="HOGENOM" id="CLU_2227927_0_0_1"/>
<keyword evidence="3" id="KW-1185">Reference proteome</keyword>
<reference evidence="2" key="2">
    <citation type="submission" date="2015-06" db="UniProtKB">
        <authorList>
            <consortium name="EnsemblPlants"/>
        </authorList>
    </citation>
    <scope>IDENTIFICATION</scope>
    <source>
        <strain evidence="2">DM1-3 516 R44</strain>
    </source>
</reference>
<evidence type="ECO:0000256" key="1">
    <source>
        <dbReference type="SAM" id="MobiDB-lite"/>
    </source>
</evidence>
<organism evidence="2 3">
    <name type="scientific">Solanum tuberosum</name>
    <name type="common">Potato</name>
    <dbReference type="NCBI Taxonomy" id="4113"/>
    <lineage>
        <taxon>Eukaryota</taxon>
        <taxon>Viridiplantae</taxon>
        <taxon>Streptophyta</taxon>
        <taxon>Embryophyta</taxon>
        <taxon>Tracheophyta</taxon>
        <taxon>Spermatophyta</taxon>
        <taxon>Magnoliopsida</taxon>
        <taxon>eudicotyledons</taxon>
        <taxon>Gunneridae</taxon>
        <taxon>Pentapetalae</taxon>
        <taxon>asterids</taxon>
        <taxon>lamiids</taxon>
        <taxon>Solanales</taxon>
        <taxon>Solanaceae</taxon>
        <taxon>Solanoideae</taxon>
        <taxon>Solaneae</taxon>
        <taxon>Solanum</taxon>
    </lineage>
</organism>
<dbReference type="Gramene" id="PGSC0003DMT400086457">
    <property type="protein sequence ID" value="PGSC0003DMT400086457"/>
    <property type="gene ID" value="PGSC0003DMG400036028"/>
</dbReference>
<reference evidence="3" key="1">
    <citation type="journal article" date="2011" name="Nature">
        <title>Genome sequence and analysis of the tuber crop potato.</title>
        <authorList>
            <consortium name="The Potato Genome Sequencing Consortium"/>
        </authorList>
    </citation>
    <scope>NUCLEOTIDE SEQUENCE [LARGE SCALE GENOMIC DNA]</scope>
    <source>
        <strain evidence="3">cv. DM1-3 516 R44</strain>
    </source>
</reference>
<name>M1DBT2_SOLTU</name>